<gene>
    <name evidence="2" type="ORF">IEQ34_006305</name>
</gene>
<protein>
    <submittedName>
        <fullName evidence="2">Uncharacterized protein</fullName>
    </submittedName>
</protein>
<dbReference type="SUPFAM" id="SSF48371">
    <property type="entry name" value="ARM repeat"/>
    <property type="match status" value="2"/>
</dbReference>
<organism evidence="2 3">
    <name type="scientific">Dendrobium chrysotoxum</name>
    <name type="common">Orchid</name>
    <dbReference type="NCBI Taxonomy" id="161865"/>
    <lineage>
        <taxon>Eukaryota</taxon>
        <taxon>Viridiplantae</taxon>
        <taxon>Streptophyta</taxon>
        <taxon>Embryophyta</taxon>
        <taxon>Tracheophyta</taxon>
        <taxon>Spermatophyta</taxon>
        <taxon>Magnoliopsida</taxon>
        <taxon>Liliopsida</taxon>
        <taxon>Asparagales</taxon>
        <taxon>Orchidaceae</taxon>
        <taxon>Epidendroideae</taxon>
        <taxon>Malaxideae</taxon>
        <taxon>Dendrobiinae</taxon>
        <taxon>Dendrobium</taxon>
    </lineage>
</organism>
<dbReference type="PANTHER" id="PTHR45958">
    <property type="entry name" value="RING-TYPE E3 UBIQUITIN TRANSFERASE"/>
    <property type="match status" value="1"/>
</dbReference>
<evidence type="ECO:0000256" key="1">
    <source>
        <dbReference type="PROSITE-ProRule" id="PRU00259"/>
    </source>
</evidence>
<dbReference type="PANTHER" id="PTHR45958:SF12">
    <property type="entry name" value="OS01G0948500 PROTEIN"/>
    <property type="match status" value="1"/>
</dbReference>
<comment type="caution">
    <text evidence="2">The sequence shown here is derived from an EMBL/GenBank/DDBJ whole genome shotgun (WGS) entry which is preliminary data.</text>
</comment>
<sequence>MGKTLPFAGAGASLSFTALVSDVLNSLEEASAGVLAPALPLLDRLKLILVDLRESETPAPLSMRKALDSLRTALQRAFALVKKPTGSSVSTIGLIEESVQDIGRCLGLLLLAWTEAEVDVKEAMSALQREMMSVKLDSRRGSSEGISGGEPDVGEIVEDVGEIVEDVEDVVMRVKRGEEEELLGALEALEALIREGSVGEEESEGVIQALVNRLGSAKNGCRLRIIVLLRRLADTNDEYKEMMANPEALSGIVKSLARDVDESREAVALLLYLADLVKVRQRIGRVQGCIMMLVTLLNGCDPSASYDAGKLLAALSSNTQNVLLMAEAGFFVPLVQYLKEGSDMNKILMATAISRMQLTDQMKATLGEEGSIEALVKMFNSGKMEAKLSALNAIRNLSCLKENNDRLINSGVISNLLQVLFSVTSVLMTLREPASAILASLAKSEIILHKKDVPQQMLSLLNLSSPDIQLHLLQALNSMAGHSGAKRIRAKMKENGALQLLMPFLSSSNDEIRIAALSLLFNLSTYFAEELSGQLGETYLIVMVDIISKATSEMEKAPAVGIISNIPVSDKKATQLLMNANLLPLLITLTGTIITAPSNPMRKWLLDSIAAVMIRFTVPSDKKLQKVSASHGIIPCLVKLLSANSIVASSRAATSLAQLSQNTLSLSKAKSSRWFCVPPSTEKLCGVHNGLCLVKSTFCLVKSGALSALVQILEGKEREADEAVLNALSTLLQDAIFESGSDAIEQASGVQAIIRILEVGSLKAQKKAIWMLERIFRLVDHRSKYGEAAQHLLIDLAQKGDPILKPMIAKILAHLQLLEMQSSFF</sequence>
<keyword evidence="3" id="KW-1185">Reference proteome</keyword>
<dbReference type="AlphaFoldDB" id="A0AAV7HED8"/>
<evidence type="ECO:0000313" key="3">
    <source>
        <dbReference type="Proteomes" id="UP000775213"/>
    </source>
</evidence>
<reference evidence="2 3" key="1">
    <citation type="journal article" date="2021" name="Hortic Res">
        <title>Chromosome-scale assembly of the Dendrobium chrysotoxum genome enhances the understanding of orchid evolution.</title>
        <authorList>
            <person name="Zhang Y."/>
            <person name="Zhang G.Q."/>
            <person name="Zhang D."/>
            <person name="Liu X.D."/>
            <person name="Xu X.Y."/>
            <person name="Sun W.H."/>
            <person name="Yu X."/>
            <person name="Zhu X."/>
            <person name="Wang Z.W."/>
            <person name="Zhao X."/>
            <person name="Zhong W.Y."/>
            <person name="Chen H."/>
            <person name="Yin W.L."/>
            <person name="Huang T."/>
            <person name="Niu S.C."/>
            <person name="Liu Z.J."/>
        </authorList>
    </citation>
    <scope>NUCLEOTIDE SEQUENCE [LARGE SCALE GENOMIC DNA]</scope>
    <source>
        <strain evidence="2">Lindl</strain>
    </source>
</reference>
<name>A0AAV7HED8_DENCH</name>
<dbReference type="PROSITE" id="PS50176">
    <property type="entry name" value="ARM_REPEAT"/>
    <property type="match status" value="1"/>
</dbReference>
<dbReference type="Gene3D" id="1.25.10.10">
    <property type="entry name" value="Leucine-rich Repeat Variant"/>
    <property type="match status" value="3"/>
</dbReference>
<dbReference type="InterPro" id="IPR000225">
    <property type="entry name" value="Armadillo"/>
</dbReference>
<dbReference type="Proteomes" id="UP000775213">
    <property type="component" value="Unassembled WGS sequence"/>
</dbReference>
<feature type="repeat" description="ARM" evidence="1">
    <location>
        <begin position="370"/>
        <end position="412"/>
    </location>
</feature>
<dbReference type="SMART" id="SM00185">
    <property type="entry name" value="ARM"/>
    <property type="match status" value="7"/>
</dbReference>
<dbReference type="InterPro" id="IPR011989">
    <property type="entry name" value="ARM-like"/>
</dbReference>
<dbReference type="InterPro" id="IPR016024">
    <property type="entry name" value="ARM-type_fold"/>
</dbReference>
<proteinExistence type="predicted"/>
<evidence type="ECO:0000313" key="2">
    <source>
        <dbReference type="EMBL" id="KAH0466202.1"/>
    </source>
</evidence>
<dbReference type="EMBL" id="JAGFBR010000006">
    <property type="protein sequence ID" value="KAH0466202.1"/>
    <property type="molecule type" value="Genomic_DNA"/>
</dbReference>
<dbReference type="InterPro" id="IPR052608">
    <property type="entry name" value="U-box_domain_protein"/>
</dbReference>
<accession>A0AAV7HED8</accession>